<organism evidence="5 6">
    <name type="scientific">Streptomyces ochraceiscleroticus</name>
    <dbReference type="NCBI Taxonomy" id="47761"/>
    <lineage>
        <taxon>Bacteria</taxon>
        <taxon>Bacillati</taxon>
        <taxon>Actinomycetota</taxon>
        <taxon>Actinomycetes</taxon>
        <taxon>Kitasatosporales</taxon>
        <taxon>Streptomycetaceae</taxon>
        <taxon>Streptomyces</taxon>
    </lineage>
</organism>
<dbReference type="Pfam" id="PF03328">
    <property type="entry name" value="HpcH_HpaI"/>
    <property type="match status" value="1"/>
</dbReference>
<dbReference type="RefSeq" id="WP_031052364.1">
    <property type="nucleotide sequence ID" value="NZ_JBHSPX010000004.1"/>
</dbReference>
<evidence type="ECO:0000313" key="6">
    <source>
        <dbReference type="Proteomes" id="UP001596139"/>
    </source>
</evidence>
<dbReference type="InterPro" id="IPR011206">
    <property type="entry name" value="Citrate_lyase_beta/mcl1/mcl2"/>
</dbReference>
<dbReference type="InterPro" id="IPR005000">
    <property type="entry name" value="Aldolase/citrate-lyase_domain"/>
</dbReference>
<dbReference type="PANTHER" id="PTHR32308">
    <property type="entry name" value="LYASE BETA SUBUNIT, PUTATIVE (AFU_ORTHOLOGUE AFUA_4G13030)-RELATED"/>
    <property type="match status" value="1"/>
</dbReference>
<name>A0ABW1ML35_9ACTN</name>
<evidence type="ECO:0000256" key="2">
    <source>
        <dbReference type="ARBA" id="ARBA00022723"/>
    </source>
</evidence>
<gene>
    <name evidence="5" type="ORF">ACFP4F_15975</name>
</gene>
<comment type="caution">
    <text evidence="5">The sequence shown here is derived from an EMBL/GenBank/DDBJ whole genome shotgun (WGS) entry which is preliminary data.</text>
</comment>
<evidence type="ECO:0000256" key="1">
    <source>
        <dbReference type="ARBA" id="ARBA00001946"/>
    </source>
</evidence>
<dbReference type="Gene3D" id="3.20.20.60">
    <property type="entry name" value="Phosphoenolpyruvate-binding domains"/>
    <property type="match status" value="1"/>
</dbReference>
<comment type="cofactor">
    <cofactor evidence="1">
        <name>Mg(2+)</name>
        <dbReference type="ChEBI" id="CHEBI:18420"/>
    </cofactor>
</comment>
<keyword evidence="3" id="KW-0460">Magnesium</keyword>
<keyword evidence="5" id="KW-0456">Lyase</keyword>
<evidence type="ECO:0000313" key="5">
    <source>
        <dbReference type="EMBL" id="MFC6064037.1"/>
    </source>
</evidence>
<evidence type="ECO:0000256" key="3">
    <source>
        <dbReference type="ARBA" id="ARBA00022842"/>
    </source>
</evidence>
<dbReference type="Proteomes" id="UP001596139">
    <property type="component" value="Unassembled WGS sequence"/>
</dbReference>
<feature type="domain" description="HpcH/HpaI aldolase/citrate lyase" evidence="4">
    <location>
        <begin position="9"/>
        <end position="234"/>
    </location>
</feature>
<dbReference type="PANTHER" id="PTHR32308:SF10">
    <property type="entry name" value="CITRATE LYASE SUBUNIT BETA"/>
    <property type="match status" value="1"/>
</dbReference>
<reference evidence="6" key="1">
    <citation type="journal article" date="2019" name="Int. J. Syst. Evol. Microbiol.">
        <title>The Global Catalogue of Microorganisms (GCM) 10K type strain sequencing project: providing services to taxonomists for standard genome sequencing and annotation.</title>
        <authorList>
            <consortium name="The Broad Institute Genomics Platform"/>
            <consortium name="The Broad Institute Genome Sequencing Center for Infectious Disease"/>
            <person name="Wu L."/>
            <person name="Ma J."/>
        </authorList>
    </citation>
    <scope>NUCLEOTIDE SEQUENCE [LARGE SCALE GENOMIC DNA]</scope>
    <source>
        <strain evidence="6">CGMCC 1.15180</strain>
    </source>
</reference>
<protein>
    <submittedName>
        <fullName evidence="5">HpcH/HpaI aldolase/citrate lyase family protein</fullName>
    </submittedName>
</protein>
<accession>A0ABW1ML35</accession>
<dbReference type="PIRSF" id="PIRSF015582">
    <property type="entry name" value="Cit_lyase_B"/>
    <property type="match status" value="1"/>
</dbReference>
<dbReference type="GO" id="GO:0016829">
    <property type="term" value="F:lyase activity"/>
    <property type="evidence" value="ECO:0007669"/>
    <property type="project" value="UniProtKB-KW"/>
</dbReference>
<keyword evidence="6" id="KW-1185">Reference proteome</keyword>
<sequence length="299" mass="32417">MRRLRRSELSTPGSSEKMMAKAAAGEADYVFLDLEDAVAPKEKVPARAKIVHALTHLDWKPGTRAVRINSLESPYAHRDIIEIVEGARGALDVIIVPKVKQARDVWWVDVLLSQLEQSLGMAKRIGLEVLIEEVEGLVHVEDIATASPRLEALIFGPGDFAGSQGVPAQAIGESPHYPGDIWHYARNKIIVAARTAGIDAIDGPYAAISNPEGYRREALWAASLGYQGKWAIHPSQVVPANEVFSPSPEEVERARKLAKAYAEAEAQGLGALTLEGDMVDAASVRLLRNVLSKAELIGL</sequence>
<dbReference type="SUPFAM" id="SSF51621">
    <property type="entry name" value="Phosphoenolpyruvate/pyruvate domain"/>
    <property type="match status" value="1"/>
</dbReference>
<evidence type="ECO:0000259" key="4">
    <source>
        <dbReference type="Pfam" id="PF03328"/>
    </source>
</evidence>
<dbReference type="InterPro" id="IPR015813">
    <property type="entry name" value="Pyrv/PenolPyrv_kinase-like_dom"/>
</dbReference>
<keyword evidence="2" id="KW-0479">Metal-binding</keyword>
<dbReference type="EMBL" id="JBHSPX010000004">
    <property type="protein sequence ID" value="MFC6064037.1"/>
    <property type="molecule type" value="Genomic_DNA"/>
</dbReference>
<dbReference type="InterPro" id="IPR040442">
    <property type="entry name" value="Pyrv_kinase-like_dom_sf"/>
</dbReference>
<proteinExistence type="predicted"/>